<dbReference type="AlphaFoldDB" id="A0A3G1KVM1"/>
<keyword evidence="2" id="KW-1185">Reference proteome</keyword>
<protein>
    <submittedName>
        <fullName evidence="1">Uncharacterized protein</fullName>
    </submittedName>
</protein>
<dbReference type="RefSeq" id="WP_148135893.1">
    <property type="nucleotide sequence ID" value="NZ_CP017634.1"/>
</dbReference>
<gene>
    <name evidence="1" type="ORF">DCMF_19070</name>
</gene>
<evidence type="ECO:0000313" key="2">
    <source>
        <dbReference type="Proteomes" id="UP000323521"/>
    </source>
</evidence>
<dbReference type="KEGG" id="fwa:DCMF_19070"/>
<proteinExistence type="predicted"/>
<accession>A0A3G1KVM1</accession>
<organism evidence="1 2">
    <name type="scientific">Formimonas warabiya</name>
    <dbReference type="NCBI Taxonomy" id="1761012"/>
    <lineage>
        <taxon>Bacteria</taxon>
        <taxon>Bacillati</taxon>
        <taxon>Bacillota</taxon>
        <taxon>Clostridia</taxon>
        <taxon>Eubacteriales</taxon>
        <taxon>Peptococcaceae</taxon>
        <taxon>Candidatus Formimonas</taxon>
    </lineage>
</organism>
<sequence>MTEMTKAEIYLTYLDQILAGEKDIGPVEDTEVAKLLQLAQSMITADFSVHSEIRETLRKQLLDQISPEDNFILADILKDEQEAEDELTEEELMYAAAGLPEEAGENICPRCGARMNKMHGKCPVCRY</sequence>
<reference evidence="1 2" key="1">
    <citation type="submission" date="2016-10" db="EMBL/GenBank/DDBJ databases">
        <title>Complete Genome Sequence of Peptococcaceae strain DCMF.</title>
        <authorList>
            <person name="Edwards R.J."/>
            <person name="Holland S.I."/>
            <person name="Deshpande N.P."/>
            <person name="Wong Y.K."/>
            <person name="Ertan H."/>
            <person name="Manefield M."/>
            <person name="Russell T.L."/>
            <person name="Lee M.J."/>
        </authorList>
    </citation>
    <scope>NUCLEOTIDE SEQUENCE [LARGE SCALE GENOMIC DNA]</scope>
    <source>
        <strain evidence="1 2">DCMF</strain>
    </source>
</reference>
<dbReference type="OrthoDB" id="1809140at2"/>
<dbReference type="EMBL" id="CP017634">
    <property type="protein sequence ID" value="ATW26573.1"/>
    <property type="molecule type" value="Genomic_DNA"/>
</dbReference>
<evidence type="ECO:0000313" key="1">
    <source>
        <dbReference type="EMBL" id="ATW26573.1"/>
    </source>
</evidence>
<name>A0A3G1KVM1_FORW1</name>
<dbReference type="Proteomes" id="UP000323521">
    <property type="component" value="Chromosome"/>
</dbReference>